<dbReference type="InterPro" id="IPR001680">
    <property type="entry name" value="WD40_rpt"/>
</dbReference>
<keyword evidence="4" id="KW-0808">Transferase</keyword>
<dbReference type="eggNOG" id="KOG0279">
    <property type="taxonomic scope" value="Eukaryota"/>
</dbReference>
<comment type="similarity">
    <text evidence="1">Belongs to the WD repeat G protein beta family. Ribosomal protein RACK1 subfamily.</text>
</comment>
<dbReference type="VEuPathDB" id="VectorBase:CPIJ019774"/>
<dbReference type="AlphaFoldDB" id="B0XK37"/>
<proteinExistence type="inferred from homology"/>
<evidence type="ECO:0000256" key="1">
    <source>
        <dbReference type="ARBA" id="ARBA00007253"/>
    </source>
</evidence>
<reference evidence="4" key="1">
    <citation type="submission" date="2007-03" db="EMBL/GenBank/DDBJ databases">
        <title>Annotation of Culex pipiens quinquefasciatus.</title>
        <authorList>
            <consortium name="The Broad Institute Genome Sequencing Platform"/>
            <person name="Atkinson P.W."/>
            <person name="Hemingway J."/>
            <person name="Christensen B.M."/>
            <person name="Higgs S."/>
            <person name="Kodira C."/>
            <person name="Hannick L."/>
            <person name="Megy K."/>
            <person name="O'Leary S."/>
            <person name="Pearson M."/>
            <person name="Haas B.J."/>
            <person name="Mauceli E."/>
            <person name="Wortman J.R."/>
            <person name="Lee N.H."/>
            <person name="Guigo R."/>
            <person name="Stanke M."/>
            <person name="Alvarado L."/>
            <person name="Amedeo P."/>
            <person name="Antoine C.H."/>
            <person name="Arensburger P."/>
            <person name="Bidwell S.L."/>
            <person name="Crawford M."/>
            <person name="Camaro F."/>
            <person name="Devon K."/>
            <person name="Engels R."/>
            <person name="Hammond M."/>
            <person name="Howarth C."/>
            <person name="Koehrsen M."/>
            <person name="Lawson D."/>
            <person name="Montgomery P."/>
            <person name="Nene V."/>
            <person name="Nusbaum C."/>
            <person name="Puiu D."/>
            <person name="Romero-Severson J."/>
            <person name="Severson D.W."/>
            <person name="Shumway M."/>
            <person name="Sisk P."/>
            <person name="Stolte C."/>
            <person name="Zeng Q."/>
            <person name="Eisenstadt E."/>
            <person name="Fraser-Liggett C."/>
            <person name="Strausberg R."/>
            <person name="Galagan J."/>
            <person name="Birren B."/>
            <person name="Collins F.H."/>
        </authorList>
    </citation>
    <scope>NUCLEOTIDE SEQUENCE [LARGE SCALE GENOMIC DNA]</scope>
    <source>
        <strain evidence="4">JHB</strain>
    </source>
</reference>
<dbReference type="PANTHER" id="PTHR19868">
    <property type="entry name" value="RECEPTOR FOR ACTIVATED PROTEIN KINASE C RACK1"/>
    <property type="match status" value="1"/>
</dbReference>
<dbReference type="EnsemblMetazoa" id="CPIJ019774-RA">
    <property type="protein sequence ID" value="CPIJ019774-PA"/>
    <property type="gene ID" value="CPIJ019774"/>
</dbReference>
<dbReference type="SUPFAM" id="SSF50978">
    <property type="entry name" value="WD40 repeat-like"/>
    <property type="match status" value="1"/>
</dbReference>
<accession>B0XK37</accession>
<dbReference type="InParanoid" id="B0XK37"/>
<feature type="region of interest" description="Disordered" evidence="3">
    <location>
        <begin position="215"/>
        <end position="234"/>
    </location>
</feature>
<dbReference type="VEuPathDB" id="VectorBase:CQUJHB018219"/>
<dbReference type="OrthoDB" id="7875889at2759"/>
<dbReference type="GO" id="GO:0016301">
    <property type="term" value="F:kinase activity"/>
    <property type="evidence" value="ECO:0007669"/>
    <property type="project" value="UniProtKB-KW"/>
</dbReference>
<dbReference type="Gene3D" id="2.130.10.10">
    <property type="entry name" value="YVTN repeat-like/Quinoprotein amine dehydrogenase"/>
    <property type="match status" value="2"/>
</dbReference>
<keyword evidence="4" id="KW-0418">Kinase</keyword>
<evidence type="ECO:0000256" key="3">
    <source>
        <dbReference type="SAM" id="MobiDB-lite"/>
    </source>
</evidence>
<keyword evidence="4" id="KW-0675">Receptor</keyword>
<dbReference type="InterPro" id="IPR045223">
    <property type="entry name" value="RACK1-like"/>
</dbReference>
<dbReference type="EMBL" id="DS233699">
    <property type="protein sequence ID" value="EDS31161.1"/>
    <property type="molecule type" value="Genomic_DNA"/>
</dbReference>
<name>B0XK37_CULQU</name>
<dbReference type="InterPro" id="IPR015943">
    <property type="entry name" value="WD40/YVTN_repeat-like_dom_sf"/>
</dbReference>
<keyword evidence="6" id="KW-1185">Reference proteome</keyword>
<reference evidence="5" key="2">
    <citation type="submission" date="2020-05" db="UniProtKB">
        <authorList>
            <consortium name="EnsemblMetazoa"/>
        </authorList>
    </citation>
    <scope>IDENTIFICATION</scope>
    <source>
        <strain evidence="5">JHB</strain>
    </source>
</reference>
<dbReference type="GO" id="GO:0043022">
    <property type="term" value="F:ribosome binding"/>
    <property type="evidence" value="ECO:0007669"/>
    <property type="project" value="InterPro"/>
</dbReference>
<protein>
    <recommendedName>
        <fullName evidence="2">Small ribosomal subunit protein RACK1</fullName>
    </recommendedName>
</protein>
<evidence type="ECO:0000256" key="2">
    <source>
        <dbReference type="ARBA" id="ARBA00035297"/>
    </source>
</evidence>
<dbReference type="Pfam" id="PF00400">
    <property type="entry name" value="WD40"/>
    <property type="match status" value="1"/>
</dbReference>
<dbReference type="Proteomes" id="UP000002320">
    <property type="component" value="Unassembled WGS sequence"/>
</dbReference>
<dbReference type="GO" id="GO:0045182">
    <property type="term" value="F:translation regulator activity"/>
    <property type="evidence" value="ECO:0007669"/>
    <property type="project" value="InterPro"/>
</dbReference>
<gene>
    <name evidence="5" type="primary">6054028</name>
    <name evidence="4" type="ORF">CpipJ_CPIJ019774</name>
</gene>
<dbReference type="HOGENOM" id="CLU_1186050_0_0_1"/>
<dbReference type="InterPro" id="IPR036322">
    <property type="entry name" value="WD40_repeat_dom_sf"/>
</dbReference>
<evidence type="ECO:0000313" key="4">
    <source>
        <dbReference type="EMBL" id="EDS31161.1"/>
    </source>
</evidence>
<dbReference type="KEGG" id="cqu:CpipJ_CPIJ019774"/>
<organism>
    <name type="scientific">Culex quinquefasciatus</name>
    <name type="common">Southern house mosquito</name>
    <name type="synonym">Culex pungens</name>
    <dbReference type="NCBI Taxonomy" id="7176"/>
    <lineage>
        <taxon>Eukaryota</taxon>
        <taxon>Metazoa</taxon>
        <taxon>Ecdysozoa</taxon>
        <taxon>Arthropoda</taxon>
        <taxon>Hexapoda</taxon>
        <taxon>Insecta</taxon>
        <taxon>Pterygota</taxon>
        <taxon>Neoptera</taxon>
        <taxon>Endopterygota</taxon>
        <taxon>Diptera</taxon>
        <taxon>Nematocera</taxon>
        <taxon>Culicoidea</taxon>
        <taxon>Culicidae</taxon>
        <taxon>Culicinae</taxon>
        <taxon>Culicini</taxon>
        <taxon>Culex</taxon>
        <taxon>Culex</taxon>
    </lineage>
</organism>
<sequence>MIETLQLRGHLFGWVTQTATNPKYPDIILSSSRDMTLIKPLYGHSHFINDVVLSSDDKTLRLWELAAGKSIRRFEVHTKDILSIAFSVDIRQIDQEDGHFDWLFWMRFSPNHSNPIIVSAVWDRTHLHCTRWSINAFCFSPDRYCLCVAYVSSIKIWNLACKTMVEELKPSKADPPQCLTLALSTDGQILTPATPTTSSASGRCPCRAKKCALIQSRGSSRRQKKNKNGVADYS</sequence>
<evidence type="ECO:0000313" key="5">
    <source>
        <dbReference type="EnsemblMetazoa" id="CPIJ019774-PA"/>
    </source>
</evidence>
<evidence type="ECO:0000313" key="6">
    <source>
        <dbReference type="Proteomes" id="UP000002320"/>
    </source>
</evidence>
<dbReference type="STRING" id="7176.B0XK37"/>